<sequence length="96" mass="10725">MVSIPEYVKKNIDEILIEDKNEHTKTICVMGSKSAIKIRYTSAIPQEIGEGTTHGSRPSDTHYEPELDALLAAEYDGLRYLDGLEIAIDDYLAALR</sequence>
<keyword evidence="2" id="KW-1185">Reference proteome</keyword>
<gene>
    <name evidence="1" type="ORF">EVAR_13574_1</name>
</gene>
<comment type="caution">
    <text evidence="1">The sequence shown here is derived from an EMBL/GenBank/DDBJ whole genome shotgun (WGS) entry which is preliminary data.</text>
</comment>
<evidence type="ECO:0000313" key="2">
    <source>
        <dbReference type="Proteomes" id="UP000299102"/>
    </source>
</evidence>
<name>A0A4C1U8M8_EUMVA</name>
<organism evidence="1 2">
    <name type="scientific">Eumeta variegata</name>
    <name type="common">Bagworm moth</name>
    <name type="synonym">Eumeta japonica</name>
    <dbReference type="NCBI Taxonomy" id="151549"/>
    <lineage>
        <taxon>Eukaryota</taxon>
        <taxon>Metazoa</taxon>
        <taxon>Ecdysozoa</taxon>
        <taxon>Arthropoda</taxon>
        <taxon>Hexapoda</taxon>
        <taxon>Insecta</taxon>
        <taxon>Pterygota</taxon>
        <taxon>Neoptera</taxon>
        <taxon>Endopterygota</taxon>
        <taxon>Lepidoptera</taxon>
        <taxon>Glossata</taxon>
        <taxon>Ditrysia</taxon>
        <taxon>Tineoidea</taxon>
        <taxon>Psychidae</taxon>
        <taxon>Oiketicinae</taxon>
        <taxon>Eumeta</taxon>
    </lineage>
</organism>
<reference evidence="1 2" key="1">
    <citation type="journal article" date="2019" name="Commun. Biol.">
        <title>The bagworm genome reveals a unique fibroin gene that provides high tensile strength.</title>
        <authorList>
            <person name="Kono N."/>
            <person name="Nakamura H."/>
            <person name="Ohtoshi R."/>
            <person name="Tomita M."/>
            <person name="Numata K."/>
            <person name="Arakawa K."/>
        </authorList>
    </citation>
    <scope>NUCLEOTIDE SEQUENCE [LARGE SCALE GENOMIC DNA]</scope>
</reference>
<protein>
    <submittedName>
        <fullName evidence="1">Uncharacterized protein</fullName>
    </submittedName>
</protein>
<evidence type="ECO:0000313" key="1">
    <source>
        <dbReference type="EMBL" id="GBP22783.1"/>
    </source>
</evidence>
<dbReference type="Proteomes" id="UP000299102">
    <property type="component" value="Unassembled WGS sequence"/>
</dbReference>
<dbReference type="AlphaFoldDB" id="A0A4C1U8M8"/>
<proteinExistence type="predicted"/>
<dbReference type="OrthoDB" id="10263060at2759"/>
<accession>A0A4C1U8M8</accession>
<dbReference type="EMBL" id="BGZK01000143">
    <property type="protein sequence ID" value="GBP22783.1"/>
    <property type="molecule type" value="Genomic_DNA"/>
</dbReference>